<evidence type="ECO:0000259" key="6">
    <source>
        <dbReference type="PROSITE" id="PS50089"/>
    </source>
</evidence>
<dbReference type="PANTHER" id="PTHR45798:SF97">
    <property type="entry name" value="ALCOHOL-SENSITIVE RING FINGER PROTEIN 1"/>
    <property type="match status" value="1"/>
</dbReference>
<dbReference type="SMART" id="SM00184">
    <property type="entry name" value="RING"/>
    <property type="match status" value="1"/>
</dbReference>
<feature type="chain" id="PRO_5032794609" evidence="5">
    <location>
        <begin position="26"/>
        <end position="169"/>
    </location>
</feature>
<evidence type="ECO:0000256" key="2">
    <source>
        <dbReference type="ARBA" id="ARBA00022771"/>
    </source>
</evidence>
<keyword evidence="1" id="KW-0479">Metal-binding</keyword>
<name>A0A812YZ17_9DINO</name>
<evidence type="ECO:0000256" key="4">
    <source>
        <dbReference type="PROSITE-ProRule" id="PRU00175"/>
    </source>
</evidence>
<reference evidence="7" key="1">
    <citation type="submission" date="2021-02" db="EMBL/GenBank/DDBJ databases">
        <authorList>
            <person name="Dougan E. K."/>
            <person name="Rhodes N."/>
            <person name="Thang M."/>
            <person name="Chan C."/>
        </authorList>
    </citation>
    <scope>NUCLEOTIDE SEQUENCE</scope>
</reference>
<evidence type="ECO:0000256" key="1">
    <source>
        <dbReference type="ARBA" id="ARBA00022723"/>
    </source>
</evidence>
<accession>A0A812YZ17</accession>
<dbReference type="GO" id="GO:0008270">
    <property type="term" value="F:zinc ion binding"/>
    <property type="evidence" value="ECO:0007669"/>
    <property type="project" value="UniProtKB-KW"/>
</dbReference>
<protein>
    <submittedName>
        <fullName evidence="7">XERICO protein</fullName>
    </submittedName>
</protein>
<gene>
    <name evidence="7" type="primary">XERICO</name>
    <name evidence="7" type="ORF">SNEC2469_LOCUS23717</name>
</gene>
<keyword evidence="8" id="KW-1185">Reference proteome</keyword>
<dbReference type="InterPro" id="IPR001841">
    <property type="entry name" value="Znf_RING"/>
</dbReference>
<dbReference type="Gene3D" id="3.30.40.10">
    <property type="entry name" value="Zinc/RING finger domain, C3HC4 (zinc finger)"/>
    <property type="match status" value="1"/>
</dbReference>
<evidence type="ECO:0000256" key="3">
    <source>
        <dbReference type="ARBA" id="ARBA00022833"/>
    </source>
</evidence>
<comment type="caution">
    <text evidence="7">The sequence shown here is derived from an EMBL/GenBank/DDBJ whole genome shotgun (WGS) entry which is preliminary data.</text>
</comment>
<dbReference type="PANTHER" id="PTHR45798">
    <property type="entry name" value="RING-H2 FINGER PROTEIN ATL61-RELATED-RELATED"/>
    <property type="match status" value="1"/>
</dbReference>
<evidence type="ECO:0000313" key="7">
    <source>
        <dbReference type="EMBL" id="CAE7803003.1"/>
    </source>
</evidence>
<evidence type="ECO:0000313" key="8">
    <source>
        <dbReference type="Proteomes" id="UP000601435"/>
    </source>
</evidence>
<proteinExistence type="predicted"/>
<evidence type="ECO:0000256" key="5">
    <source>
        <dbReference type="SAM" id="SignalP"/>
    </source>
</evidence>
<sequence length="169" mass="18611">MEFSFPSLISLFFISLCLVSKLVVCLQCYLSRLQERDVTSLTTAPPADPLDLEQEKCGTSEACRVWASSKITSTEPRILEVHRILVTGTEVKWCKVGQPEQKQTAPRVQADTQPCACCLDDFHADSQVAFLPCGHMFHEPCIARWSVSGSVGSGNTTCPVCRTSFHADV</sequence>
<feature type="signal peptide" evidence="5">
    <location>
        <begin position="1"/>
        <end position="25"/>
    </location>
</feature>
<dbReference type="AlphaFoldDB" id="A0A812YZ17"/>
<dbReference type="PROSITE" id="PS50089">
    <property type="entry name" value="ZF_RING_2"/>
    <property type="match status" value="1"/>
</dbReference>
<dbReference type="InterPro" id="IPR052788">
    <property type="entry name" value="RING-type_E3_ligase_ATL"/>
</dbReference>
<dbReference type="InterPro" id="IPR013083">
    <property type="entry name" value="Znf_RING/FYVE/PHD"/>
</dbReference>
<dbReference type="EMBL" id="CAJNJA010044586">
    <property type="protein sequence ID" value="CAE7803003.1"/>
    <property type="molecule type" value="Genomic_DNA"/>
</dbReference>
<keyword evidence="2 4" id="KW-0863">Zinc-finger</keyword>
<dbReference type="OrthoDB" id="8062037at2759"/>
<feature type="domain" description="RING-type" evidence="6">
    <location>
        <begin position="115"/>
        <end position="162"/>
    </location>
</feature>
<dbReference type="Proteomes" id="UP000601435">
    <property type="component" value="Unassembled WGS sequence"/>
</dbReference>
<dbReference type="Pfam" id="PF13639">
    <property type="entry name" value="zf-RING_2"/>
    <property type="match status" value="1"/>
</dbReference>
<dbReference type="SUPFAM" id="SSF57850">
    <property type="entry name" value="RING/U-box"/>
    <property type="match status" value="1"/>
</dbReference>
<keyword evidence="3" id="KW-0862">Zinc</keyword>
<keyword evidence="5" id="KW-0732">Signal</keyword>
<organism evidence="7 8">
    <name type="scientific">Symbiodinium necroappetens</name>
    <dbReference type="NCBI Taxonomy" id="1628268"/>
    <lineage>
        <taxon>Eukaryota</taxon>
        <taxon>Sar</taxon>
        <taxon>Alveolata</taxon>
        <taxon>Dinophyceae</taxon>
        <taxon>Suessiales</taxon>
        <taxon>Symbiodiniaceae</taxon>
        <taxon>Symbiodinium</taxon>
    </lineage>
</organism>